<dbReference type="Proteomes" id="UP000034855">
    <property type="component" value="Unassembled WGS sequence"/>
</dbReference>
<protein>
    <submittedName>
        <fullName evidence="1">Uncharacterized protein</fullName>
    </submittedName>
</protein>
<dbReference type="EMBL" id="LBXR01000005">
    <property type="protein sequence ID" value="KKR34893.1"/>
    <property type="molecule type" value="Genomic_DNA"/>
</dbReference>
<accession>A0A0G0Q426</accession>
<reference evidence="1 2" key="1">
    <citation type="journal article" date="2015" name="Nature">
        <title>rRNA introns, odd ribosomes, and small enigmatic genomes across a large radiation of phyla.</title>
        <authorList>
            <person name="Brown C.T."/>
            <person name="Hug L.A."/>
            <person name="Thomas B.C."/>
            <person name="Sharon I."/>
            <person name="Castelle C.J."/>
            <person name="Singh A."/>
            <person name="Wilkins M.J."/>
            <person name="Williams K.H."/>
            <person name="Banfield J.F."/>
        </authorList>
    </citation>
    <scope>NUCLEOTIDE SEQUENCE [LARGE SCALE GENOMIC DNA]</scope>
</reference>
<gene>
    <name evidence="1" type="ORF">UT67_C0005G0005</name>
</gene>
<comment type="caution">
    <text evidence="1">The sequence shown here is derived from an EMBL/GenBank/DDBJ whole genome shotgun (WGS) entry which is preliminary data.</text>
</comment>
<name>A0A0G0Q426_9BACT</name>
<evidence type="ECO:0000313" key="2">
    <source>
        <dbReference type="Proteomes" id="UP000034855"/>
    </source>
</evidence>
<organism evidence="1 2">
    <name type="scientific">Candidatus Magasanikbacteria bacterium GW2011_GWA2_40_10</name>
    <dbReference type="NCBI Taxonomy" id="1619037"/>
    <lineage>
        <taxon>Bacteria</taxon>
        <taxon>Candidatus Magasanikiibacteriota</taxon>
    </lineage>
</organism>
<dbReference type="AlphaFoldDB" id="A0A0G0Q426"/>
<proteinExistence type="predicted"/>
<evidence type="ECO:0000313" key="1">
    <source>
        <dbReference type="EMBL" id="KKR34893.1"/>
    </source>
</evidence>
<sequence length="35" mass="4117">MEYPKVVYLEDVLWTDQRPTKEESEAGLYGVRADQ</sequence>